<dbReference type="PANTHER" id="PTHR22957:SF337">
    <property type="entry name" value="TBC1 DOMAIN FAMILY MEMBER 5"/>
    <property type="match status" value="1"/>
</dbReference>
<organism evidence="3 4">
    <name type="scientific">Colletotrichum spaethianum</name>
    <dbReference type="NCBI Taxonomy" id="700344"/>
    <lineage>
        <taxon>Eukaryota</taxon>
        <taxon>Fungi</taxon>
        <taxon>Dikarya</taxon>
        <taxon>Ascomycota</taxon>
        <taxon>Pezizomycotina</taxon>
        <taxon>Sordariomycetes</taxon>
        <taxon>Hypocreomycetidae</taxon>
        <taxon>Glomerellales</taxon>
        <taxon>Glomerellaceae</taxon>
        <taxon>Colletotrichum</taxon>
        <taxon>Colletotrichum spaethianum species complex</taxon>
    </lineage>
</organism>
<gene>
    <name evidence="3" type="ORF">ColSpa_04186</name>
</gene>
<dbReference type="GeneID" id="73324988"/>
<dbReference type="AlphaFoldDB" id="A0AA37LDI3"/>
<evidence type="ECO:0000256" key="1">
    <source>
        <dbReference type="ARBA" id="ARBA00022468"/>
    </source>
</evidence>
<dbReference type="SUPFAM" id="SSF47923">
    <property type="entry name" value="Ypt/Rab-GAP domain of gyp1p"/>
    <property type="match status" value="1"/>
</dbReference>
<dbReference type="FunFam" id="1.10.8.270:FF:000031">
    <property type="entry name" value="TBC1 domain family member 5"/>
    <property type="match status" value="1"/>
</dbReference>
<dbReference type="RefSeq" id="XP_049126355.1">
    <property type="nucleotide sequence ID" value="XM_049270398.1"/>
</dbReference>
<keyword evidence="4" id="KW-1185">Reference proteome</keyword>
<name>A0AA37LDI3_9PEZI</name>
<dbReference type="EMBL" id="BQXU01000008">
    <property type="protein sequence ID" value="GKT44005.1"/>
    <property type="molecule type" value="Genomic_DNA"/>
</dbReference>
<reference evidence="3 4" key="1">
    <citation type="submission" date="2022-03" db="EMBL/GenBank/DDBJ databases">
        <title>Genome data of Colletotrichum spp.</title>
        <authorList>
            <person name="Utami Y.D."/>
            <person name="Hiruma K."/>
        </authorList>
    </citation>
    <scope>NUCLEOTIDE SEQUENCE [LARGE SCALE GENOMIC DNA]</scope>
    <source>
        <strain evidence="3 4">MAFF 239500</strain>
    </source>
</reference>
<evidence type="ECO:0000313" key="3">
    <source>
        <dbReference type="EMBL" id="GKT44005.1"/>
    </source>
</evidence>
<dbReference type="Proteomes" id="UP001055115">
    <property type="component" value="Unassembled WGS sequence"/>
</dbReference>
<dbReference type="PANTHER" id="PTHR22957">
    <property type="entry name" value="TBC1 DOMAIN FAMILY MEMBER GTPASE-ACTIVATING PROTEIN"/>
    <property type="match status" value="1"/>
</dbReference>
<comment type="caution">
    <text evidence="3">The sequence shown here is derived from an EMBL/GenBank/DDBJ whole genome shotgun (WGS) entry which is preliminary data.</text>
</comment>
<evidence type="ECO:0000313" key="4">
    <source>
        <dbReference type="Proteomes" id="UP001055115"/>
    </source>
</evidence>
<dbReference type="InterPro" id="IPR000195">
    <property type="entry name" value="Rab-GAP-TBC_dom"/>
</dbReference>
<sequence>MRTLDEAQTRWAETLKNAGNFSELQNAVRYNGPSSPCITGFRSAFLLLQDVDPSDWLRHVSELRGFYSQRRDHFLKFIKHPEELTKVAVDPLTDDPKSPWNTVRQDEIIRAEIAQDVRRLPDEPFYHEDRTQTLIIDALFVYCKLHPNSGGYRQGMHELLAPIAYVMNQDALDREAITSSGQEADETMLGMLDSSFIEHDTFALFSKIMEKAKSFYEVKDSISKAALASASKDRVESSAIVEKSKYIHEVCLAKVDPELANHLKDIEILPQIFLM</sequence>
<feature type="domain" description="Rab-GAP TBC" evidence="2">
    <location>
        <begin position="90"/>
        <end position="275"/>
    </location>
</feature>
<dbReference type="GO" id="GO:0005096">
    <property type="term" value="F:GTPase activator activity"/>
    <property type="evidence" value="ECO:0007669"/>
    <property type="project" value="UniProtKB-KW"/>
</dbReference>
<dbReference type="PROSITE" id="PS50086">
    <property type="entry name" value="TBC_RABGAP"/>
    <property type="match status" value="1"/>
</dbReference>
<keyword evidence="1" id="KW-0343">GTPase activation</keyword>
<dbReference type="Gene3D" id="1.10.8.270">
    <property type="entry name" value="putative rabgap domain of human tbc1 domain family member 14 like domains"/>
    <property type="match status" value="1"/>
</dbReference>
<accession>A0AA37LDI3</accession>
<protein>
    <submittedName>
        <fullName evidence="3">TEL2-interacting protein 1</fullName>
    </submittedName>
</protein>
<proteinExistence type="predicted"/>
<dbReference type="InterPro" id="IPR035969">
    <property type="entry name" value="Rab-GAP_TBC_sf"/>
</dbReference>
<dbReference type="Pfam" id="PF00566">
    <property type="entry name" value="RabGAP-TBC"/>
    <property type="match status" value="1"/>
</dbReference>
<evidence type="ECO:0000259" key="2">
    <source>
        <dbReference type="PROSITE" id="PS50086"/>
    </source>
</evidence>